<dbReference type="InterPro" id="IPR019309">
    <property type="entry name" value="WASHC3"/>
</dbReference>
<dbReference type="GO" id="GO:0071203">
    <property type="term" value="C:WASH complex"/>
    <property type="evidence" value="ECO:0007669"/>
    <property type="project" value="InterPro"/>
</dbReference>
<proteinExistence type="predicted"/>
<evidence type="ECO:0000256" key="1">
    <source>
        <dbReference type="SAM" id="MobiDB-lite"/>
    </source>
</evidence>
<evidence type="ECO:0000313" key="2">
    <source>
        <dbReference type="EMBL" id="QHT27774.1"/>
    </source>
</evidence>
<dbReference type="AlphaFoldDB" id="A0A6C0EF47"/>
<feature type="compositionally biased region" description="Low complexity" evidence="1">
    <location>
        <begin position="12"/>
        <end position="22"/>
    </location>
</feature>
<name>A0A6C0EF47_9ZZZZ</name>
<protein>
    <submittedName>
        <fullName evidence="2">Uncharacterized protein</fullName>
    </submittedName>
</protein>
<dbReference type="EMBL" id="MN738842">
    <property type="protein sequence ID" value="QHT27774.1"/>
    <property type="molecule type" value="Genomic_DNA"/>
</dbReference>
<reference evidence="2" key="1">
    <citation type="journal article" date="2020" name="Nature">
        <title>Giant virus diversity and host interactions through global metagenomics.</title>
        <authorList>
            <person name="Schulz F."/>
            <person name="Roux S."/>
            <person name="Paez-Espino D."/>
            <person name="Jungbluth S."/>
            <person name="Walsh D.A."/>
            <person name="Denef V.J."/>
            <person name="McMahon K.D."/>
            <person name="Konstantinidis K.T."/>
            <person name="Eloe-Fadrosh E.A."/>
            <person name="Kyrpides N.C."/>
            <person name="Woyke T."/>
        </authorList>
    </citation>
    <scope>NUCLEOTIDE SEQUENCE</scope>
    <source>
        <strain evidence="2">GVMAG-M-3300000115-19</strain>
    </source>
</reference>
<dbReference type="Pfam" id="PF10152">
    <property type="entry name" value="CCDC53"/>
    <property type="match status" value="1"/>
</dbReference>
<organism evidence="2">
    <name type="scientific">viral metagenome</name>
    <dbReference type="NCBI Taxonomy" id="1070528"/>
    <lineage>
        <taxon>unclassified sequences</taxon>
        <taxon>metagenomes</taxon>
        <taxon>organismal metagenomes</taxon>
    </lineage>
</organism>
<feature type="region of interest" description="Disordered" evidence="1">
    <location>
        <begin position="1"/>
        <end position="22"/>
    </location>
</feature>
<dbReference type="GO" id="GO:0006887">
    <property type="term" value="P:exocytosis"/>
    <property type="evidence" value="ECO:0007669"/>
    <property type="project" value="TreeGrafter"/>
</dbReference>
<dbReference type="GO" id="GO:0030041">
    <property type="term" value="P:actin filament polymerization"/>
    <property type="evidence" value="ECO:0007669"/>
    <property type="project" value="TreeGrafter"/>
</dbReference>
<sequence length="403" mass="47349">MKRKNKSKHKISNISSNNINPNIKTHQKINTMDYNIFNEDKTNIKYIKFGKTQSFNNKKYIPIYYNDQKTKKTKYNDFLIKTPRLFIPNKVRKEMGYKPSIETIMIEGDDEGVAYFKEIFSKIEKKIYNQIKKRKRLNLKEKEFLSIIKEDYKYKTKKLYLPLNTYTSSCIDINNKIIKEWDFIAPTYGYFIIQIKNIWIGDDKWGINLFCNAAMILPSQLMDPPPIPVQKVQYMFESEINSLKTIGEDERFSKFFKMKKMGIPVQAIKNKMIMEKVSPNIIDLNPSTPINNIKFTLENNNIEKTVINKIFNTSNIKKHIPYPQCSLSQPKYSNTNNLQITKPDVKSLLFNELKSRGSSILKSKNNNKRTNTVKKLINKTDDRIPSLEQIKIAIQKMKTNSHC</sequence>
<dbReference type="PANTHER" id="PTHR13015">
    <property type="entry name" value="PROTEIN AD-016-RELATED"/>
    <property type="match status" value="1"/>
</dbReference>
<accession>A0A6C0EF47</accession>
<feature type="compositionally biased region" description="Basic residues" evidence="1">
    <location>
        <begin position="1"/>
        <end position="11"/>
    </location>
</feature>
<dbReference type="PANTHER" id="PTHR13015:SF0">
    <property type="entry name" value="WASH COMPLEX SUBUNIT 3"/>
    <property type="match status" value="1"/>
</dbReference>